<evidence type="ECO:0000256" key="3">
    <source>
        <dbReference type="ARBA" id="ARBA00022475"/>
    </source>
</evidence>
<reference evidence="8 9" key="1">
    <citation type="submission" date="2018-11" db="EMBL/GenBank/DDBJ databases">
        <title>Genome sequencing of Lautropia sp. KCOM 2505 (= ChDC F240).</title>
        <authorList>
            <person name="Kook J.-K."/>
            <person name="Park S.-N."/>
            <person name="Lim Y.K."/>
        </authorList>
    </citation>
    <scope>NUCLEOTIDE SEQUENCE [LARGE SCALE GENOMIC DNA]</scope>
    <source>
        <strain evidence="8 9">KCOM 2505</strain>
    </source>
</reference>
<dbReference type="OrthoDB" id="9807187at2"/>
<dbReference type="Pfam" id="PF01899">
    <property type="entry name" value="MNHE"/>
    <property type="match status" value="1"/>
</dbReference>
<keyword evidence="6 7" id="KW-0472">Membrane</keyword>
<dbReference type="InterPro" id="IPR002758">
    <property type="entry name" value="Cation_antiport_E"/>
</dbReference>
<evidence type="ECO:0000256" key="4">
    <source>
        <dbReference type="ARBA" id="ARBA00022692"/>
    </source>
</evidence>
<protein>
    <submittedName>
        <fullName evidence="8">Na+/H+ antiporter subunit E</fullName>
    </submittedName>
</protein>
<name>A0A426FS97_9BURK</name>
<comment type="caution">
    <text evidence="8">The sequence shown here is derived from an EMBL/GenBank/DDBJ whole genome shotgun (WGS) entry which is preliminary data.</text>
</comment>
<comment type="similarity">
    <text evidence="2">Belongs to the CPA3 antiporters (TC 2.A.63) subunit E family.</text>
</comment>
<feature type="transmembrane region" description="Helical" evidence="7">
    <location>
        <begin position="15"/>
        <end position="42"/>
    </location>
</feature>
<dbReference type="RefSeq" id="WP_125094966.1">
    <property type="nucleotide sequence ID" value="NZ_RRUE01000001.1"/>
</dbReference>
<dbReference type="PANTHER" id="PTHR34584">
    <property type="entry name" value="NA(+)/H(+) ANTIPORTER SUBUNIT E1"/>
    <property type="match status" value="1"/>
</dbReference>
<dbReference type="PANTHER" id="PTHR34584:SF1">
    <property type="entry name" value="NA(+)_H(+) ANTIPORTER SUBUNIT E1"/>
    <property type="match status" value="1"/>
</dbReference>
<keyword evidence="4 7" id="KW-0812">Transmembrane</keyword>
<keyword evidence="3" id="KW-1003">Cell membrane</keyword>
<keyword evidence="9" id="KW-1185">Reference proteome</keyword>
<organism evidence="8 9">
    <name type="scientific">Lautropia dentalis</name>
    <dbReference type="NCBI Taxonomy" id="2490857"/>
    <lineage>
        <taxon>Bacteria</taxon>
        <taxon>Pseudomonadati</taxon>
        <taxon>Pseudomonadota</taxon>
        <taxon>Betaproteobacteria</taxon>
        <taxon>Burkholderiales</taxon>
        <taxon>Burkholderiaceae</taxon>
        <taxon>Lautropia</taxon>
    </lineage>
</organism>
<dbReference type="AlphaFoldDB" id="A0A426FS97"/>
<evidence type="ECO:0000256" key="1">
    <source>
        <dbReference type="ARBA" id="ARBA00004651"/>
    </source>
</evidence>
<sequence length="162" mass="18361">MRGLIPAPWLSLSLLALWLILNGSVHPGTVALGIAVALMVPLMTQSLRPTRVRIRRPGAVLRLIWRVFVDVVQSNFQVAWRVWLYGSHPPRVQWVVIPLQLKSPAALAALAVIAAIVPGTVWSELSMDRTRLLFHVFHVPPGQDFVAWFRERYEVLLMEIFE</sequence>
<evidence type="ECO:0000256" key="6">
    <source>
        <dbReference type="ARBA" id="ARBA00023136"/>
    </source>
</evidence>
<dbReference type="EMBL" id="RRUE01000001">
    <property type="protein sequence ID" value="RRN45537.1"/>
    <property type="molecule type" value="Genomic_DNA"/>
</dbReference>
<dbReference type="NCBIfam" id="NF006520">
    <property type="entry name" value="PRK08965.1-4"/>
    <property type="match status" value="1"/>
</dbReference>
<dbReference type="Proteomes" id="UP000270261">
    <property type="component" value="Unassembled WGS sequence"/>
</dbReference>
<evidence type="ECO:0000313" key="8">
    <source>
        <dbReference type="EMBL" id="RRN45537.1"/>
    </source>
</evidence>
<dbReference type="GO" id="GO:0005886">
    <property type="term" value="C:plasma membrane"/>
    <property type="evidence" value="ECO:0007669"/>
    <property type="project" value="UniProtKB-SubCell"/>
</dbReference>
<dbReference type="GO" id="GO:0008324">
    <property type="term" value="F:monoatomic cation transmembrane transporter activity"/>
    <property type="evidence" value="ECO:0007669"/>
    <property type="project" value="InterPro"/>
</dbReference>
<comment type="subcellular location">
    <subcellularLocation>
        <location evidence="1">Cell membrane</location>
        <topology evidence="1">Multi-pass membrane protein</topology>
    </subcellularLocation>
</comment>
<gene>
    <name evidence="8" type="ORF">EHV23_04965</name>
</gene>
<evidence type="ECO:0000256" key="2">
    <source>
        <dbReference type="ARBA" id="ARBA00006228"/>
    </source>
</evidence>
<feature type="transmembrane region" description="Helical" evidence="7">
    <location>
        <begin position="103"/>
        <end position="122"/>
    </location>
</feature>
<accession>A0A426FS97</accession>
<evidence type="ECO:0000313" key="9">
    <source>
        <dbReference type="Proteomes" id="UP000270261"/>
    </source>
</evidence>
<feature type="transmembrane region" description="Helical" evidence="7">
    <location>
        <begin position="63"/>
        <end position="83"/>
    </location>
</feature>
<keyword evidence="5 7" id="KW-1133">Transmembrane helix</keyword>
<evidence type="ECO:0000256" key="7">
    <source>
        <dbReference type="SAM" id="Phobius"/>
    </source>
</evidence>
<evidence type="ECO:0000256" key="5">
    <source>
        <dbReference type="ARBA" id="ARBA00022989"/>
    </source>
</evidence>
<proteinExistence type="inferred from homology"/>